<dbReference type="PANTHER" id="PTHR37816:SF1">
    <property type="entry name" value="TOXIN"/>
    <property type="match status" value="1"/>
</dbReference>
<proteinExistence type="predicted"/>
<sequence length="180" mass="21268">MTFDRIVIVGKPGAGKSTLATHVSQKFQLQNIELDALSWEAGWTQISAALMRAKADRLLPPNGHWVADGNYTKQVQDMVWRRAQTLIWLDYPLGVALWRVLKRTVVRIWTGEELWNGNRETLGHLLACLRPDDNLFVWCWRMHWKQREEFPVAFGREEFRHLKVLRFRSPREMEEWLESL</sequence>
<comment type="caution">
    <text evidence="1">The sequence shown here is derived from an EMBL/GenBank/DDBJ whole genome shotgun (WGS) entry which is preliminary data.</text>
</comment>
<organism evidence="1 2">
    <name type="scientific">Venturia nashicola</name>
    <dbReference type="NCBI Taxonomy" id="86259"/>
    <lineage>
        <taxon>Eukaryota</taxon>
        <taxon>Fungi</taxon>
        <taxon>Dikarya</taxon>
        <taxon>Ascomycota</taxon>
        <taxon>Pezizomycotina</taxon>
        <taxon>Dothideomycetes</taxon>
        <taxon>Pleosporomycetidae</taxon>
        <taxon>Venturiales</taxon>
        <taxon>Venturiaceae</taxon>
        <taxon>Venturia</taxon>
    </lineage>
</organism>
<dbReference type="Proteomes" id="UP000298493">
    <property type="component" value="Unassembled WGS sequence"/>
</dbReference>
<dbReference type="InterPro" id="IPR027417">
    <property type="entry name" value="P-loop_NTPase"/>
</dbReference>
<dbReference type="PANTHER" id="PTHR37816">
    <property type="entry name" value="YALI0E33011P"/>
    <property type="match status" value="1"/>
</dbReference>
<dbReference type="InterPro" id="IPR052922">
    <property type="entry name" value="Cytidylate_Kinase-2"/>
</dbReference>
<protein>
    <recommendedName>
        <fullName evidence="3">Adenylate kinase</fullName>
    </recommendedName>
</protein>
<name>A0A4Z1NMA1_9PEZI</name>
<gene>
    <name evidence="1" type="ORF">E6O75_ATG09765</name>
</gene>
<evidence type="ECO:0000313" key="1">
    <source>
        <dbReference type="EMBL" id="TID16999.1"/>
    </source>
</evidence>
<evidence type="ECO:0008006" key="3">
    <source>
        <dbReference type="Google" id="ProtNLM"/>
    </source>
</evidence>
<accession>A0A4Z1NMA1</accession>
<dbReference type="SUPFAM" id="SSF52540">
    <property type="entry name" value="P-loop containing nucleoside triphosphate hydrolases"/>
    <property type="match status" value="1"/>
</dbReference>
<dbReference type="EMBL" id="SNSC02000017">
    <property type="protein sequence ID" value="TID16999.1"/>
    <property type="molecule type" value="Genomic_DNA"/>
</dbReference>
<reference evidence="1 2" key="1">
    <citation type="submission" date="2019-04" db="EMBL/GenBank/DDBJ databases">
        <title>High contiguity whole genome sequence and gene annotation resource for two Venturia nashicola isolates.</title>
        <authorList>
            <person name="Prokchorchik M."/>
            <person name="Won K."/>
            <person name="Lee Y."/>
            <person name="Choi E.D."/>
            <person name="Segonzac C."/>
            <person name="Sohn K.H."/>
        </authorList>
    </citation>
    <scope>NUCLEOTIDE SEQUENCE [LARGE SCALE GENOMIC DNA]</scope>
    <source>
        <strain evidence="1 2">PRI2</strain>
    </source>
</reference>
<evidence type="ECO:0000313" key="2">
    <source>
        <dbReference type="Proteomes" id="UP000298493"/>
    </source>
</evidence>
<dbReference type="Gene3D" id="3.40.50.300">
    <property type="entry name" value="P-loop containing nucleotide triphosphate hydrolases"/>
    <property type="match status" value="1"/>
</dbReference>
<keyword evidence="2" id="KW-1185">Reference proteome</keyword>
<dbReference type="AlphaFoldDB" id="A0A4Z1NMA1"/>